<dbReference type="PANTHER" id="PTHR38926">
    <property type="entry name" value="F-BOX DOMAIN CONTAINING PROTEIN, EXPRESSED"/>
    <property type="match status" value="1"/>
</dbReference>
<dbReference type="InParanoid" id="A0A200QJ72"/>
<dbReference type="STRING" id="56857.A0A200QJ72"/>
<evidence type="ECO:0000313" key="3">
    <source>
        <dbReference type="Proteomes" id="UP000195402"/>
    </source>
</evidence>
<comment type="caution">
    <text evidence="2">The sequence shown here is derived from an EMBL/GenBank/DDBJ whole genome shotgun (WGS) entry which is preliminary data.</text>
</comment>
<gene>
    <name evidence="2" type="ORF">BVC80_917g62</name>
</gene>
<name>A0A200QJ72_MACCD</name>
<feature type="region of interest" description="Disordered" evidence="1">
    <location>
        <begin position="272"/>
        <end position="301"/>
    </location>
</feature>
<evidence type="ECO:0000256" key="1">
    <source>
        <dbReference type="SAM" id="MobiDB-lite"/>
    </source>
</evidence>
<dbReference type="EMBL" id="MVGT01001922">
    <property type="protein sequence ID" value="OVA10437.1"/>
    <property type="molecule type" value="Genomic_DNA"/>
</dbReference>
<dbReference type="InterPro" id="IPR036047">
    <property type="entry name" value="F-box-like_dom_sf"/>
</dbReference>
<dbReference type="Proteomes" id="UP000195402">
    <property type="component" value="Unassembled WGS sequence"/>
</dbReference>
<accession>A0A200QJ72</accession>
<keyword evidence="3" id="KW-1185">Reference proteome</keyword>
<sequence>MDGEIKKKMKRFCRGDVDENGDGNGDEGFGLWEGLNPEILALIFIRIAADELVRVVPFVCKSWREVVAGPYCWSDIDIEQWCRRCNRPEKIDLAVRKLIRRSKGTFRRLSVYKLTNSGFCFVANCGKHLKVLQIPMSGVNDKMVEKHAEALPMVTFLDISYCLQLTCKGLEVLGKSCKSLTYLRRNMPPPEWPEAQKLGPSKANDEEALVIAETMPGLHRLELAYGRFGDLGLNAILTKCKDLIHLDILGSVSVQLNGDLSDKCEQLKVFKGPWDDDYDDLNSSGSDGDVAEVEDSSSDSD</sequence>
<evidence type="ECO:0000313" key="2">
    <source>
        <dbReference type="EMBL" id="OVA10437.1"/>
    </source>
</evidence>
<dbReference type="PANTHER" id="PTHR38926:SF81">
    <property type="entry name" value="F-BOX DOMAIN-CONTAINING PROTEIN"/>
    <property type="match status" value="1"/>
</dbReference>
<dbReference type="OMA" id="YEWRWTE"/>
<dbReference type="Gene3D" id="1.20.1280.50">
    <property type="match status" value="1"/>
</dbReference>
<protein>
    <submittedName>
        <fullName evidence="2">Uncharacterized protein</fullName>
    </submittedName>
</protein>
<dbReference type="OrthoDB" id="550575at2759"/>
<reference evidence="2 3" key="1">
    <citation type="journal article" date="2017" name="Mol. Plant">
        <title>The Genome of Medicinal Plant Macleaya cordata Provides New Insights into Benzylisoquinoline Alkaloids Metabolism.</title>
        <authorList>
            <person name="Liu X."/>
            <person name="Liu Y."/>
            <person name="Huang P."/>
            <person name="Ma Y."/>
            <person name="Qing Z."/>
            <person name="Tang Q."/>
            <person name="Cao H."/>
            <person name="Cheng P."/>
            <person name="Zheng Y."/>
            <person name="Yuan Z."/>
            <person name="Zhou Y."/>
            <person name="Liu J."/>
            <person name="Tang Z."/>
            <person name="Zhuo Y."/>
            <person name="Zhang Y."/>
            <person name="Yu L."/>
            <person name="Huang J."/>
            <person name="Yang P."/>
            <person name="Peng Q."/>
            <person name="Zhang J."/>
            <person name="Jiang W."/>
            <person name="Zhang Z."/>
            <person name="Lin K."/>
            <person name="Ro D.K."/>
            <person name="Chen X."/>
            <person name="Xiong X."/>
            <person name="Shang Y."/>
            <person name="Huang S."/>
            <person name="Zeng J."/>
        </authorList>
    </citation>
    <scope>NUCLEOTIDE SEQUENCE [LARGE SCALE GENOMIC DNA]</scope>
    <source>
        <strain evidence="3">cv. BLH2017</strain>
        <tissue evidence="2">Root</tissue>
    </source>
</reference>
<dbReference type="AlphaFoldDB" id="A0A200QJ72"/>
<dbReference type="FunFam" id="1.20.1280.50:FF:000022">
    <property type="entry name" value="F-box protein FBW2"/>
    <property type="match status" value="1"/>
</dbReference>
<feature type="compositionally biased region" description="Acidic residues" evidence="1">
    <location>
        <begin position="289"/>
        <end position="301"/>
    </location>
</feature>
<dbReference type="SUPFAM" id="SSF52047">
    <property type="entry name" value="RNI-like"/>
    <property type="match status" value="1"/>
</dbReference>
<organism evidence="2 3">
    <name type="scientific">Macleaya cordata</name>
    <name type="common">Five-seeded plume-poppy</name>
    <name type="synonym">Bocconia cordata</name>
    <dbReference type="NCBI Taxonomy" id="56857"/>
    <lineage>
        <taxon>Eukaryota</taxon>
        <taxon>Viridiplantae</taxon>
        <taxon>Streptophyta</taxon>
        <taxon>Embryophyta</taxon>
        <taxon>Tracheophyta</taxon>
        <taxon>Spermatophyta</taxon>
        <taxon>Magnoliopsida</taxon>
        <taxon>Ranunculales</taxon>
        <taxon>Papaveraceae</taxon>
        <taxon>Papaveroideae</taxon>
        <taxon>Macleaya</taxon>
    </lineage>
</organism>
<proteinExistence type="predicted"/>
<dbReference type="Gene3D" id="3.80.10.10">
    <property type="entry name" value="Ribonuclease Inhibitor"/>
    <property type="match status" value="1"/>
</dbReference>
<dbReference type="InterPro" id="IPR032675">
    <property type="entry name" value="LRR_dom_sf"/>
</dbReference>
<dbReference type="SUPFAM" id="SSF81383">
    <property type="entry name" value="F-box domain"/>
    <property type="match status" value="1"/>
</dbReference>